<dbReference type="Proteomes" id="UP001310890">
    <property type="component" value="Unassembled WGS sequence"/>
</dbReference>
<evidence type="ECO:0000313" key="3">
    <source>
        <dbReference type="Proteomes" id="UP001310890"/>
    </source>
</evidence>
<name>A0AAN7TGF0_9PEZI</name>
<protein>
    <submittedName>
        <fullName evidence="2">Uncharacterized protein</fullName>
    </submittedName>
</protein>
<accession>A0AAN7TGF0</accession>
<sequence>MPPNIVLLTLACLLASTYCTPTSNHNEHKPRDGIFPPPTRRDSLLARGLLVPGIKSFINAVPRQEKPAQGDFLLKRNTLIPSYLIPTSPVNPATWTVGSQVVSEERVLATPITLVTSTLPAKRDVTAMPNLVPTSEVNLATDTTGTRTISPLLVPTKIVTIGSATTSGCSVTLSDSSYVTYCSGANATPAPMGVLELAASGVADCCGGQDDLHACTEDGSLPVGPEEWKCKLGTTTYVGVTTATATLS</sequence>
<gene>
    <name evidence="2" type="ORF">LTR62_004675</name>
</gene>
<keyword evidence="1" id="KW-0732">Signal</keyword>
<feature type="signal peptide" evidence="1">
    <location>
        <begin position="1"/>
        <end position="19"/>
    </location>
</feature>
<feature type="chain" id="PRO_5042918229" evidence="1">
    <location>
        <begin position="20"/>
        <end position="248"/>
    </location>
</feature>
<proteinExistence type="predicted"/>
<reference evidence="2" key="1">
    <citation type="submission" date="2023-08" db="EMBL/GenBank/DDBJ databases">
        <title>Black Yeasts Isolated from many extreme environments.</title>
        <authorList>
            <person name="Coleine C."/>
            <person name="Stajich J.E."/>
            <person name="Selbmann L."/>
        </authorList>
    </citation>
    <scope>NUCLEOTIDE SEQUENCE</scope>
    <source>
        <strain evidence="2">CCFEE 5401</strain>
    </source>
</reference>
<dbReference type="AlphaFoldDB" id="A0AAN7TGF0"/>
<dbReference type="EMBL" id="JAVRRL010000036">
    <property type="protein sequence ID" value="KAK5111755.1"/>
    <property type="molecule type" value="Genomic_DNA"/>
</dbReference>
<evidence type="ECO:0000256" key="1">
    <source>
        <dbReference type="SAM" id="SignalP"/>
    </source>
</evidence>
<organism evidence="2 3">
    <name type="scientific">Meristemomyces frigidus</name>
    <dbReference type="NCBI Taxonomy" id="1508187"/>
    <lineage>
        <taxon>Eukaryota</taxon>
        <taxon>Fungi</taxon>
        <taxon>Dikarya</taxon>
        <taxon>Ascomycota</taxon>
        <taxon>Pezizomycotina</taxon>
        <taxon>Dothideomycetes</taxon>
        <taxon>Dothideomycetidae</taxon>
        <taxon>Mycosphaerellales</taxon>
        <taxon>Teratosphaeriaceae</taxon>
        <taxon>Meristemomyces</taxon>
    </lineage>
</organism>
<evidence type="ECO:0000313" key="2">
    <source>
        <dbReference type="EMBL" id="KAK5111755.1"/>
    </source>
</evidence>
<comment type="caution">
    <text evidence="2">The sequence shown here is derived from an EMBL/GenBank/DDBJ whole genome shotgun (WGS) entry which is preliminary data.</text>
</comment>